<dbReference type="Gene3D" id="1.10.10.10">
    <property type="entry name" value="Winged helix-like DNA-binding domain superfamily/Winged helix DNA-binding domain"/>
    <property type="match status" value="1"/>
</dbReference>
<evidence type="ECO:0000313" key="2">
    <source>
        <dbReference type="Proteomes" id="UP000222106"/>
    </source>
</evidence>
<proteinExistence type="predicted"/>
<evidence type="ECO:0000313" key="1">
    <source>
        <dbReference type="EMBL" id="PFG41123.1"/>
    </source>
</evidence>
<dbReference type="EMBL" id="PDJI01000004">
    <property type="protein sequence ID" value="PFG41123.1"/>
    <property type="molecule type" value="Genomic_DNA"/>
</dbReference>
<name>A0A2A9EQT6_9MICO</name>
<keyword evidence="2" id="KW-1185">Reference proteome</keyword>
<comment type="caution">
    <text evidence="1">The sequence shown here is derived from an EMBL/GenBank/DDBJ whole genome shotgun (WGS) entry which is preliminary data.</text>
</comment>
<organism evidence="1 2">
    <name type="scientific">Georgenia soli</name>
    <dbReference type="NCBI Taxonomy" id="638953"/>
    <lineage>
        <taxon>Bacteria</taxon>
        <taxon>Bacillati</taxon>
        <taxon>Actinomycetota</taxon>
        <taxon>Actinomycetes</taxon>
        <taxon>Micrococcales</taxon>
        <taxon>Bogoriellaceae</taxon>
        <taxon>Georgenia</taxon>
    </lineage>
</organism>
<dbReference type="InterPro" id="IPR036390">
    <property type="entry name" value="WH_DNA-bd_sf"/>
</dbReference>
<dbReference type="InterPro" id="IPR036388">
    <property type="entry name" value="WH-like_DNA-bd_sf"/>
</dbReference>
<dbReference type="Pfam" id="PF12840">
    <property type="entry name" value="HTH_20"/>
    <property type="match status" value="1"/>
</dbReference>
<dbReference type="Proteomes" id="UP000222106">
    <property type="component" value="Unassembled WGS sequence"/>
</dbReference>
<accession>A0A2A9EQT6</accession>
<sequence length="188" mass="20370">MRPTEILLHPVRLQVVHAFLGGRSLTTADLRRELPEVPAATLYRQVAALVAGGVLETVAERPVRGAVERTYRLAADAPVAVGSEDAQGMSRRDHEQAFLTFALGLVADHDRYVAGEDVDLARDQVGYRRAALHLSDEETARLVADLRAVVAPYRELPPAQGRRRRILATVLLPADPPETVSGCPPSSG</sequence>
<gene>
    <name evidence="1" type="ORF">ATJ97_3671</name>
</gene>
<dbReference type="Gene3D" id="6.10.140.2180">
    <property type="match status" value="1"/>
</dbReference>
<protein>
    <submittedName>
        <fullName evidence="1">Helix-turn-helix protein</fullName>
    </submittedName>
</protein>
<dbReference type="OrthoDB" id="5949858at2"/>
<reference evidence="1 2" key="1">
    <citation type="submission" date="2017-10" db="EMBL/GenBank/DDBJ databases">
        <title>Sequencing the genomes of 1000 actinobacteria strains.</title>
        <authorList>
            <person name="Klenk H.-P."/>
        </authorList>
    </citation>
    <scope>NUCLEOTIDE SEQUENCE [LARGE SCALE GENOMIC DNA]</scope>
    <source>
        <strain evidence="1 2">DSM 21838</strain>
    </source>
</reference>
<dbReference type="RefSeq" id="WP_098484933.1">
    <property type="nucleotide sequence ID" value="NZ_PDJI01000004.1"/>
</dbReference>
<dbReference type="AlphaFoldDB" id="A0A2A9EQT6"/>
<dbReference type="SUPFAM" id="SSF46785">
    <property type="entry name" value="Winged helix' DNA-binding domain"/>
    <property type="match status" value="1"/>
</dbReference>